<name>A0A382RM63_9ZZZZ</name>
<feature type="non-terminal residue" evidence="1">
    <location>
        <position position="320"/>
    </location>
</feature>
<reference evidence="1" key="1">
    <citation type="submission" date="2018-05" db="EMBL/GenBank/DDBJ databases">
        <authorList>
            <person name="Lanie J.A."/>
            <person name="Ng W.-L."/>
            <person name="Kazmierczak K.M."/>
            <person name="Andrzejewski T.M."/>
            <person name="Davidsen T.M."/>
            <person name="Wayne K.J."/>
            <person name="Tettelin H."/>
            <person name="Glass J.I."/>
            <person name="Rusch D."/>
            <person name="Podicherti R."/>
            <person name="Tsui H.-C.T."/>
            <person name="Winkler M.E."/>
        </authorList>
    </citation>
    <scope>NUCLEOTIDE SEQUENCE</scope>
</reference>
<dbReference type="GO" id="GO:0006261">
    <property type="term" value="P:DNA-templated DNA replication"/>
    <property type="evidence" value="ECO:0007669"/>
    <property type="project" value="TreeGrafter"/>
</dbReference>
<dbReference type="PANTHER" id="PTHR11669">
    <property type="entry name" value="REPLICATION FACTOR C / DNA POLYMERASE III GAMMA-TAU SUBUNIT"/>
    <property type="match status" value="1"/>
</dbReference>
<gene>
    <name evidence="1" type="ORF">METZ01_LOCUS350555</name>
</gene>
<feature type="non-terminal residue" evidence="1">
    <location>
        <position position="1"/>
    </location>
</feature>
<dbReference type="AlphaFoldDB" id="A0A382RM63"/>
<evidence type="ECO:0000313" key="1">
    <source>
        <dbReference type="EMBL" id="SVC97701.1"/>
    </source>
</evidence>
<dbReference type="InterPro" id="IPR050238">
    <property type="entry name" value="DNA_Rep/Repair_Clamp_Loader"/>
</dbReference>
<proteinExistence type="predicted"/>
<organism evidence="1">
    <name type="scientific">marine metagenome</name>
    <dbReference type="NCBI Taxonomy" id="408172"/>
    <lineage>
        <taxon>unclassified sequences</taxon>
        <taxon>metagenomes</taxon>
        <taxon>ecological metagenomes</taxon>
    </lineage>
</organism>
<dbReference type="Pfam" id="PF13177">
    <property type="entry name" value="DNA_pol3_delta2"/>
    <property type="match status" value="1"/>
</dbReference>
<sequence>QIGSAYLFSGPPGCGKESVAIHFSQLLNCENPTDIPCGRCPSCHRIRQLQHENLKIIFPLPTLKKNINSEEGQQVNSEDVERITDALLKKSEDHFHKIRIPKANRILIQSVRELRKTLYLKGQARGRKVVIIFDAHLLSSGRGEAANALLKILEEPPGNTTLILVTDHADLLFPTIISRCQRIGFPRLEDSFVQGWLRGKMVKESDILFLTGLSSGNVHQSRYLIAQPVNHLINLINDLITTLISDNPDQWRNFIQTYSRIATQDPAMFSFHFMLLKIWFRSANRFRKGVNDLLHTTSFKPMMEGLINVNRNADFSAITF</sequence>
<dbReference type="EMBL" id="UINC01122096">
    <property type="protein sequence ID" value="SVC97701.1"/>
    <property type="molecule type" value="Genomic_DNA"/>
</dbReference>
<dbReference type="PANTHER" id="PTHR11669:SF8">
    <property type="entry name" value="DNA POLYMERASE III SUBUNIT DELTA"/>
    <property type="match status" value="1"/>
</dbReference>
<dbReference type="InterPro" id="IPR027417">
    <property type="entry name" value="P-loop_NTPase"/>
</dbReference>
<accession>A0A382RM63</accession>
<evidence type="ECO:0008006" key="2">
    <source>
        <dbReference type="Google" id="ProtNLM"/>
    </source>
</evidence>
<protein>
    <recommendedName>
        <fullName evidence="2">AAA+ ATPase domain-containing protein</fullName>
    </recommendedName>
</protein>
<dbReference type="SUPFAM" id="SSF52540">
    <property type="entry name" value="P-loop containing nucleoside triphosphate hydrolases"/>
    <property type="match status" value="1"/>
</dbReference>
<dbReference type="Gene3D" id="3.40.50.300">
    <property type="entry name" value="P-loop containing nucleotide triphosphate hydrolases"/>
    <property type="match status" value="1"/>
</dbReference>